<dbReference type="GO" id="GO:0005886">
    <property type="term" value="C:plasma membrane"/>
    <property type="evidence" value="ECO:0007669"/>
    <property type="project" value="TreeGrafter"/>
</dbReference>
<keyword evidence="10" id="KW-1185">Reference proteome</keyword>
<evidence type="ECO:0000259" key="8">
    <source>
        <dbReference type="Pfam" id="PF03918"/>
    </source>
</evidence>
<evidence type="ECO:0000256" key="7">
    <source>
        <dbReference type="RuleBase" id="RU364112"/>
    </source>
</evidence>
<evidence type="ECO:0000256" key="1">
    <source>
        <dbReference type="ARBA" id="ARBA00010342"/>
    </source>
</evidence>
<dbReference type="InterPro" id="IPR005616">
    <property type="entry name" value="CcmH/CycL/Ccl2/NrfF_N"/>
</dbReference>
<keyword evidence="2 7" id="KW-0349">Heme</keyword>
<evidence type="ECO:0000256" key="3">
    <source>
        <dbReference type="ARBA" id="ARBA00022723"/>
    </source>
</evidence>
<dbReference type="InterPro" id="IPR038297">
    <property type="entry name" value="CcmH/CycL/NrfF/Ccl2_sf"/>
</dbReference>
<sequence length="158" mass="17500">MTTWLPLIPLLALLAFSPTVQAAGVDPTNFEKPELEERYRGLLHELRCTVCQNQSLADSDAGLAQDLRRELRTQIHAGSSDDEIIDYMVSRYGNFVLYRPPFSPATYLLWIGPFVLLGLGFVALYLTSRGSRQGTGTTGVDSAARQRARRLLGEGKDV</sequence>
<dbReference type="RefSeq" id="WP_090254551.1">
    <property type="nucleotide sequence ID" value="NZ_FOAA01000013.1"/>
</dbReference>
<evidence type="ECO:0000256" key="4">
    <source>
        <dbReference type="ARBA" id="ARBA00022729"/>
    </source>
</evidence>
<dbReference type="FunFam" id="1.10.8.640:FF:000001">
    <property type="entry name" value="Cytochrome c-type biogenesis protein"/>
    <property type="match status" value="1"/>
</dbReference>
<dbReference type="AlphaFoldDB" id="A0A1H7P9R2"/>
<dbReference type="CDD" id="cd16378">
    <property type="entry name" value="CcmH_N"/>
    <property type="match status" value="1"/>
</dbReference>
<dbReference type="STRING" id="1396821.SAMN05444515_11395"/>
<keyword evidence="7" id="KW-0472">Membrane</keyword>
<dbReference type="InterPro" id="IPR051263">
    <property type="entry name" value="C-type_cytochrome_biogenesis"/>
</dbReference>
<comment type="similarity">
    <text evidence="1 7">Belongs to the CcmH/CycL/Ccl2/NrfF family.</text>
</comment>
<evidence type="ECO:0000256" key="6">
    <source>
        <dbReference type="ARBA" id="ARBA00023004"/>
    </source>
</evidence>
<dbReference type="PANTHER" id="PTHR47870">
    <property type="entry name" value="CYTOCHROME C-TYPE BIOGENESIS PROTEIN CCMH"/>
    <property type="match status" value="1"/>
</dbReference>
<dbReference type="PANTHER" id="PTHR47870:SF1">
    <property type="entry name" value="CYTOCHROME C-TYPE BIOGENESIS PROTEIN CCMH"/>
    <property type="match status" value="1"/>
</dbReference>
<organism evidence="9 10">
    <name type="scientific">Ectothiorhodospira marina</name>
    <dbReference type="NCBI Taxonomy" id="1396821"/>
    <lineage>
        <taxon>Bacteria</taxon>
        <taxon>Pseudomonadati</taxon>
        <taxon>Pseudomonadota</taxon>
        <taxon>Gammaproteobacteria</taxon>
        <taxon>Chromatiales</taxon>
        <taxon>Ectothiorhodospiraceae</taxon>
        <taxon>Ectothiorhodospira</taxon>
    </lineage>
</organism>
<keyword evidence="6 7" id="KW-0408">Iron</keyword>
<feature type="chain" id="PRO_5011332302" description="Cytochrome c-type biogenesis protein" evidence="7">
    <location>
        <begin position="23"/>
        <end position="158"/>
    </location>
</feature>
<dbReference type="OrthoDB" id="9804975at2"/>
<gene>
    <name evidence="9" type="ORF">SAMN05444515_11395</name>
</gene>
<reference evidence="10" key="1">
    <citation type="submission" date="2016-10" db="EMBL/GenBank/DDBJ databases">
        <authorList>
            <person name="Varghese N."/>
            <person name="Submissions S."/>
        </authorList>
    </citation>
    <scope>NUCLEOTIDE SEQUENCE [LARGE SCALE GENOMIC DNA]</scope>
    <source>
        <strain evidence="10">DSM 241</strain>
    </source>
</reference>
<protein>
    <recommendedName>
        <fullName evidence="7">Cytochrome c-type biogenesis protein</fullName>
    </recommendedName>
</protein>
<dbReference type="Gene3D" id="1.10.8.640">
    <property type="entry name" value="Cytochrome C biogenesis protein"/>
    <property type="match status" value="1"/>
</dbReference>
<keyword evidence="3 7" id="KW-0479">Metal-binding</keyword>
<feature type="signal peptide" evidence="7">
    <location>
        <begin position="1"/>
        <end position="22"/>
    </location>
</feature>
<keyword evidence="7" id="KW-1133">Transmembrane helix</keyword>
<evidence type="ECO:0000313" key="9">
    <source>
        <dbReference type="EMBL" id="SEL32532.1"/>
    </source>
</evidence>
<dbReference type="Proteomes" id="UP000199256">
    <property type="component" value="Unassembled WGS sequence"/>
</dbReference>
<keyword evidence="5" id="KW-0201">Cytochrome c-type biogenesis</keyword>
<accession>A0A1H7P9R2</accession>
<dbReference type="EMBL" id="FOAA01000013">
    <property type="protein sequence ID" value="SEL32532.1"/>
    <property type="molecule type" value="Genomic_DNA"/>
</dbReference>
<evidence type="ECO:0000256" key="2">
    <source>
        <dbReference type="ARBA" id="ARBA00022617"/>
    </source>
</evidence>
<name>A0A1H7P9R2_9GAMM</name>
<feature type="transmembrane region" description="Helical" evidence="7">
    <location>
        <begin position="107"/>
        <end position="126"/>
    </location>
</feature>
<feature type="domain" description="CcmH/CycL/Ccl2/NrfF N-terminal" evidence="8">
    <location>
        <begin position="12"/>
        <end position="152"/>
    </location>
</feature>
<evidence type="ECO:0000256" key="5">
    <source>
        <dbReference type="ARBA" id="ARBA00022748"/>
    </source>
</evidence>
<keyword evidence="4 7" id="KW-0732">Signal</keyword>
<dbReference type="GO" id="GO:0046872">
    <property type="term" value="F:metal ion binding"/>
    <property type="evidence" value="ECO:0007669"/>
    <property type="project" value="UniProtKB-KW"/>
</dbReference>
<keyword evidence="7" id="KW-0812">Transmembrane</keyword>
<evidence type="ECO:0000313" key="10">
    <source>
        <dbReference type="Proteomes" id="UP000199256"/>
    </source>
</evidence>
<proteinExistence type="inferred from homology"/>
<dbReference type="Pfam" id="PF03918">
    <property type="entry name" value="CcmH"/>
    <property type="match status" value="1"/>
</dbReference>
<dbReference type="GO" id="GO:0017004">
    <property type="term" value="P:cytochrome complex assembly"/>
    <property type="evidence" value="ECO:0007669"/>
    <property type="project" value="UniProtKB-KW"/>
</dbReference>
<comment type="function">
    <text evidence="7">Possible subunit of a heme lyase.</text>
</comment>